<dbReference type="PANTHER" id="PTHR43776">
    <property type="entry name" value="TRANSPORT ATP-BINDING PROTEIN"/>
    <property type="match status" value="1"/>
</dbReference>
<dbReference type="AlphaFoldDB" id="A0A512NLH7"/>
<dbReference type="InterPro" id="IPR017871">
    <property type="entry name" value="ABC_transporter-like_CS"/>
</dbReference>
<dbReference type="GO" id="GO:0005886">
    <property type="term" value="C:plasma membrane"/>
    <property type="evidence" value="ECO:0007669"/>
    <property type="project" value="UniProtKB-SubCell"/>
</dbReference>
<dbReference type="CDD" id="cd03257">
    <property type="entry name" value="ABC_NikE_OppD_transporters"/>
    <property type="match status" value="2"/>
</dbReference>
<proteinExistence type="inferred from homology"/>
<comment type="subcellular location">
    <subcellularLocation>
        <location evidence="1">Cell inner membrane</location>
        <topology evidence="1">Peripheral membrane protein</topology>
    </subcellularLocation>
</comment>
<dbReference type="NCBIfam" id="NF007739">
    <property type="entry name" value="PRK10419.1"/>
    <property type="match status" value="2"/>
</dbReference>
<comment type="caution">
    <text evidence="7">The sequence shown here is derived from an EMBL/GenBank/DDBJ whole genome shotgun (WGS) entry which is preliminary data.</text>
</comment>
<dbReference type="GO" id="GO:0015833">
    <property type="term" value="P:peptide transport"/>
    <property type="evidence" value="ECO:0007669"/>
    <property type="project" value="InterPro"/>
</dbReference>
<accession>A0A512NLH7</accession>
<dbReference type="GO" id="GO:0005524">
    <property type="term" value="F:ATP binding"/>
    <property type="evidence" value="ECO:0007669"/>
    <property type="project" value="UniProtKB-KW"/>
</dbReference>
<dbReference type="NCBIfam" id="TIGR01727">
    <property type="entry name" value="oligo_HPY"/>
    <property type="match status" value="2"/>
</dbReference>
<keyword evidence="3" id="KW-0813">Transport</keyword>
<dbReference type="SMART" id="SM00382">
    <property type="entry name" value="AAA"/>
    <property type="match status" value="2"/>
</dbReference>
<keyword evidence="5 7" id="KW-0067">ATP-binding</keyword>
<keyword evidence="8" id="KW-1185">Reference proteome</keyword>
<dbReference type="FunFam" id="3.40.50.300:FF:000016">
    <property type="entry name" value="Oligopeptide ABC transporter ATP-binding component"/>
    <property type="match status" value="1"/>
</dbReference>
<gene>
    <name evidence="7" type="ORF">RSO01_69350</name>
</gene>
<dbReference type="InterPro" id="IPR013563">
    <property type="entry name" value="Oligopep_ABC_C"/>
</dbReference>
<dbReference type="InterPro" id="IPR003439">
    <property type="entry name" value="ABC_transporter-like_ATP-bd"/>
</dbReference>
<dbReference type="InterPro" id="IPR003593">
    <property type="entry name" value="AAA+_ATPase"/>
</dbReference>
<dbReference type="Pfam" id="PF00005">
    <property type="entry name" value="ABC_tran"/>
    <property type="match status" value="2"/>
</dbReference>
<keyword evidence="4" id="KW-0547">Nucleotide-binding</keyword>
<dbReference type="PROSITE" id="PS00211">
    <property type="entry name" value="ABC_TRANSPORTER_1"/>
    <property type="match status" value="2"/>
</dbReference>
<dbReference type="EMBL" id="BKAJ01000139">
    <property type="protein sequence ID" value="GEP59769.1"/>
    <property type="molecule type" value="Genomic_DNA"/>
</dbReference>
<dbReference type="GO" id="GO:0055085">
    <property type="term" value="P:transmembrane transport"/>
    <property type="evidence" value="ECO:0007669"/>
    <property type="project" value="UniProtKB-ARBA"/>
</dbReference>
<evidence type="ECO:0000256" key="4">
    <source>
        <dbReference type="ARBA" id="ARBA00022741"/>
    </source>
</evidence>
<dbReference type="PROSITE" id="PS50893">
    <property type="entry name" value="ABC_TRANSPORTER_2"/>
    <property type="match status" value="2"/>
</dbReference>
<organism evidence="7 8">
    <name type="scientific">Reyranella soli</name>
    <dbReference type="NCBI Taxonomy" id="1230389"/>
    <lineage>
        <taxon>Bacteria</taxon>
        <taxon>Pseudomonadati</taxon>
        <taxon>Pseudomonadota</taxon>
        <taxon>Alphaproteobacteria</taxon>
        <taxon>Hyphomicrobiales</taxon>
        <taxon>Reyranellaceae</taxon>
        <taxon>Reyranella</taxon>
    </lineage>
</organism>
<dbReference type="Pfam" id="PF08352">
    <property type="entry name" value="oligo_HPY"/>
    <property type="match status" value="2"/>
</dbReference>
<dbReference type="InterPro" id="IPR050319">
    <property type="entry name" value="ABC_transp_ATP-bind"/>
</dbReference>
<evidence type="ECO:0000256" key="2">
    <source>
        <dbReference type="ARBA" id="ARBA00005417"/>
    </source>
</evidence>
<feature type="domain" description="ABC transporter" evidence="6">
    <location>
        <begin position="354"/>
        <end position="597"/>
    </location>
</feature>
<reference evidence="7 8" key="1">
    <citation type="submission" date="2019-07" db="EMBL/GenBank/DDBJ databases">
        <title>Whole genome shotgun sequence of Reyranella soli NBRC 108950.</title>
        <authorList>
            <person name="Hosoyama A."/>
            <person name="Uohara A."/>
            <person name="Ohji S."/>
            <person name="Ichikawa N."/>
        </authorList>
    </citation>
    <scope>NUCLEOTIDE SEQUENCE [LARGE SCALE GENOMIC DNA]</scope>
    <source>
        <strain evidence="7 8">NBRC 108950</strain>
    </source>
</reference>
<evidence type="ECO:0000313" key="7">
    <source>
        <dbReference type="EMBL" id="GEP59769.1"/>
    </source>
</evidence>
<name>A0A512NLH7_9HYPH</name>
<evidence type="ECO:0000256" key="5">
    <source>
        <dbReference type="ARBA" id="ARBA00022840"/>
    </source>
</evidence>
<evidence type="ECO:0000259" key="6">
    <source>
        <dbReference type="PROSITE" id="PS50893"/>
    </source>
</evidence>
<dbReference type="OrthoDB" id="9802264at2"/>
<dbReference type="InterPro" id="IPR027417">
    <property type="entry name" value="P-loop_NTPase"/>
</dbReference>
<sequence length="673" mass="71744">MLDATIRTGAALEIEALSVAYPSRGGWLQALDGVSLSIAAGSVRGLVGESGSGKSTVVLALLGLLGPAARVTAERLAFDGHDLFANASALRGRRIGVVFQDTAAALNPALTIGSQVIEPMRVHLGTEHRAAWQRGTDLLAEMGIPRPAQVMRSYPHQLSGGMKQRVGIAAALASEPDLLLLDEPTTALDVTIEAQILALLDELRSRRNLAMLLVSHNLGIVDRLCDTVSVLYAGRLVESGTTGEVLHRPRHPYTKGLLAALPRPDRPHAGRLAPIQGNLPDLTAPDPGCNFRPRCAFAVAGCYRPQLLSGDRHQVSCHRVDAVADLPWPAEPVPPTAAPVASAVPLVEARELSIRFDSGGWLQRLLGKVGGVLAVDRVSVTIRNGEVLGLVGESGCGKSTLGRLLLRLLPARGGTLRFASAVVGARPDAHFRQRAQVVFQNSDTSLNPRQTVGMILGRAVRWFAIASIDAEVSAEVDRLLDLVRLPRSYAQRYPHQLSGGEKQRVGIARALASRPKFLVCDEAVSALDVSVQAAVLNLLRDLRDELSVAYLFISHDIGVIAHIADRVAVMYQGTIVEEGAVGDVLQPPYHPYTELLLSSVPLIGKRRTVAASTQAARAVPMAGGCKFADRCTRRVGPICDSVPPPVQQAAPGHGIRCHIPLPELAAVPHWLSQ</sequence>
<evidence type="ECO:0000256" key="1">
    <source>
        <dbReference type="ARBA" id="ARBA00004417"/>
    </source>
</evidence>
<dbReference type="Gene3D" id="3.40.50.300">
    <property type="entry name" value="P-loop containing nucleotide triphosphate hydrolases"/>
    <property type="match status" value="2"/>
</dbReference>
<dbReference type="SUPFAM" id="SSF52540">
    <property type="entry name" value="P-loop containing nucleoside triphosphate hydrolases"/>
    <property type="match status" value="2"/>
</dbReference>
<comment type="similarity">
    <text evidence="2">Belongs to the ABC transporter superfamily.</text>
</comment>
<evidence type="ECO:0000313" key="8">
    <source>
        <dbReference type="Proteomes" id="UP000321058"/>
    </source>
</evidence>
<dbReference type="Proteomes" id="UP000321058">
    <property type="component" value="Unassembled WGS sequence"/>
</dbReference>
<feature type="domain" description="ABC transporter" evidence="6">
    <location>
        <begin position="12"/>
        <end position="258"/>
    </location>
</feature>
<dbReference type="PANTHER" id="PTHR43776:SF7">
    <property type="entry name" value="D,D-DIPEPTIDE TRANSPORT ATP-BINDING PROTEIN DDPF-RELATED"/>
    <property type="match status" value="1"/>
</dbReference>
<evidence type="ECO:0000256" key="3">
    <source>
        <dbReference type="ARBA" id="ARBA00022448"/>
    </source>
</evidence>
<dbReference type="NCBIfam" id="NF008453">
    <property type="entry name" value="PRK11308.1"/>
    <property type="match status" value="2"/>
</dbReference>
<dbReference type="GO" id="GO:0016887">
    <property type="term" value="F:ATP hydrolysis activity"/>
    <property type="evidence" value="ECO:0007669"/>
    <property type="project" value="InterPro"/>
</dbReference>
<protein>
    <submittedName>
        <fullName evidence="7">ABC transporter ATP-binding protein</fullName>
    </submittedName>
</protein>
<dbReference type="RefSeq" id="WP_147155154.1">
    <property type="nucleotide sequence ID" value="NZ_BKAJ01000139.1"/>
</dbReference>